<dbReference type="Pfam" id="PF11901">
    <property type="entry name" value="DM9"/>
    <property type="match status" value="1"/>
</dbReference>
<dbReference type="PANTHER" id="PTHR31649">
    <property type="entry name" value="AGAP009604-PA"/>
    <property type="match status" value="1"/>
</dbReference>
<proteinExistence type="predicted"/>
<comment type="caution">
    <text evidence="1">The sequence shown here is derived from an EMBL/GenBank/DDBJ whole genome shotgun (WGS) entry which is preliminary data.</text>
</comment>
<organism evidence="1 2">
    <name type="scientific">Allacma fusca</name>
    <dbReference type="NCBI Taxonomy" id="39272"/>
    <lineage>
        <taxon>Eukaryota</taxon>
        <taxon>Metazoa</taxon>
        <taxon>Ecdysozoa</taxon>
        <taxon>Arthropoda</taxon>
        <taxon>Hexapoda</taxon>
        <taxon>Collembola</taxon>
        <taxon>Symphypleona</taxon>
        <taxon>Sminthuridae</taxon>
        <taxon>Allacma</taxon>
    </lineage>
</organism>
<accession>A0A8J2JC03</accession>
<dbReference type="Proteomes" id="UP000708208">
    <property type="component" value="Unassembled WGS sequence"/>
</dbReference>
<dbReference type="AlphaFoldDB" id="A0A8J2JC03"/>
<dbReference type="OrthoDB" id="2142040at2759"/>
<dbReference type="SMART" id="SM00696">
    <property type="entry name" value="DM9"/>
    <property type="match status" value="2"/>
</dbReference>
<name>A0A8J2JC03_9HEXA</name>
<reference evidence="1" key="1">
    <citation type="submission" date="2021-06" db="EMBL/GenBank/DDBJ databases">
        <authorList>
            <person name="Hodson N. C."/>
            <person name="Mongue J. A."/>
            <person name="Jaron S. K."/>
        </authorList>
    </citation>
    <scope>NUCLEOTIDE SEQUENCE</scope>
</reference>
<dbReference type="InterPro" id="IPR006616">
    <property type="entry name" value="DM9_repeat"/>
</dbReference>
<dbReference type="EMBL" id="CAJVCH010045540">
    <property type="protein sequence ID" value="CAG7717400.1"/>
    <property type="molecule type" value="Genomic_DNA"/>
</dbReference>
<dbReference type="PANTHER" id="PTHR31649:SF1">
    <property type="entry name" value="FARNESOIC ACID O-METHYL TRANSFERASE DOMAIN-CONTAINING PROTEIN"/>
    <property type="match status" value="1"/>
</dbReference>
<keyword evidence="2" id="KW-1185">Reference proteome</keyword>
<evidence type="ECO:0000313" key="1">
    <source>
        <dbReference type="EMBL" id="CAG7717400.1"/>
    </source>
</evidence>
<sequence>MHQALPHSADNTSNDSPSITRLHFKLDAALNFSLKCPTQNITLLRLLVARAYFNGALIPGKLHAGHTSCYVAWNGQEHPVPNYEVLVAPPGVLRWVPSTGGYLLANAVLGGHSENGEQLLVGRAYHAGTTVPGKVHPSHRVCYIPYGGQEIPVSHYDVLMR</sequence>
<evidence type="ECO:0000313" key="2">
    <source>
        <dbReference type="Proteomes" id="UP000708208"/>
    </source>
</evidence>
<protein>
    <submittedName>
        <fullName evidence="1">Uncharacterized protein</fullName>
    </submittedName>
</protein>
<gene>
    <name evidence="1" type="ORF">AFUS01_LOCUS6859</name>
</gene>